<dbReference type="InterPro" id="IPR001910">
    <property type="entry name" value="Inosine/uridine_hydrolase_dom"/>
</dbReference>
<dbReference type="STRING" id="1423724.FC32_GL001015"/>
<keyword evidence="2" id="KW-0326">Glycosidase</keyword>
<dbReference type="PANTHER" id="PTHR12304">
    <property type="entry name" value="INOSINE-URIDINE PREFERRING NUCLEOSIDE HYDROLASE"/>
    <property type="match status" value="1"/>
</dbReference>
<dbReference type="GO" id="GO:0008477">
    <property type="term" value="F:purine nucleosidase activity"/>
    <property type="evidence" value="ECO:0007669"/>
    <property type="project" value="TreeGrafter"/>
</dbReference>
<dbReference type="Proteomes" id="UP000051324">
    <property type="component" value="Unassembled WGS sequence"/>
</dbReference>
<evidence type="ECO:0000256" key="1">
    <source>
        <dbReference type="ARBA" id="ARBA00022801"/>
    </source>
</evidence>
<keyword evidence="5" id="KW-1185">Reference proteome</keyword>
<sequence>MIYLAKYKMILDLDTGIDDALAIAYALASEECDLIGIVGSYGNILVEDGVQNSLDLLELLGRPDIPVFTGLPHASTKESFEVMPISAQIHGKNGIGEVKLKKADRKPEEMSGVDFFIEAAHKYGKDLVIVPTGPLTNLAAALKKDPQIAELVGKVTLMGGALTVPGNVNPVTEANINQDPEAADAVFRSNFPLTMIGLDVTTRTLLTTKETQKWRELKTLSGEKYADLTDYYIDAYKVTSPHLGGCALHDPLAVAAAIDPSLVQTLDLNMKVDTEGPYAGRTIGDETRINEPALLTKAAVNVDKERFVERFMERLTTLFSKN</sequence>
<evidence type="ECO:0000313" key="4">
    <source>
        <dbReference type="EMBL" id="KRL83754.1"/>
    </source>
</evidence>
<dbReference type="PANTHER" id="PTHR12304:SF4">
    <property type="entry name" value="URIDINE NUCLEOSIDASE"/>
    <property type="match status" value="1"/>
</dbReference>
<dbReference type="SUPFAM" id="SSF53590">
    <property type="entry name" value="Nucleoside hydrolase"/>
    <property type="match status" value="1"/>
</dbReference>
<dbReference type="PATRIC" id="fig|1423724.4.peg.1057"/>
<comment type="caution">
    <text evidence="4">The sequence shown here is derived from an EMBL/GenBank/DDBJ whole genome shotgun (WGS) entry which is preliminary data.</text>
</comment>
<dbReference type="GO" id="GO:0005829">
    <property type="term" value="C:cytosol"/>
    <property type="evidence" value="ECO:0007669"/>
    <property type="project" value="TreeGrafter"/>
</dbReference>
<gene>
    <name evidence="4" type="ORF">FC32_GL001015</name>
</gene>
<dbReference type="eggNOG" id="COG1957">
    <property type="taxonomic scope" value="Bacteria"/>
</dbReference>
<evidence type="ECO:0000259" key="3">
    <source>
        <dbReference type="Pfam" id="PF01156"/>
    </source>
</evidence>
<dbReference type="Gene3D" id="3.90.245.10">
    <property type="entry name" value="Ribonucleoside hydrolase-like"/>
    <property type="match status" value="1"/>
</dbReference>
<dbReference type="CDD" id="cd02650">
    <property type="entry name" value="nuc_hydro_CaPnhB"/>
    <property type="match status" value="1"/>
</dbReference>
<evidence type="ECO:0000256" key="2">
    <source>
        <dbReference type="ARBA" id="ARBA00023295"/>
    </source>
</evidence>
<dbReference type="AlphaFoldDB" id="A0A0R1TXI6"/>
<organism evidence="4 5">
    <name type="scientific">Ligilactobacillus apodemi DSM 16634 = JCM 16172</name>
    <dbReference type="NCBI Taxonomy" id="1423724"/>
    <lineage>
        <taxon>Bacteria</taxon>
        <taxon>Bacillati</taxon>
        <taxon>Bacillota</taxon>
        <taxon>Bacilli</taxon>
        <taxon>Lactobacillales</taxon>
        <taxon>Lactobacillaceae</taxon>
        <taxon>Ligilactobacillus</taxon>
    </lineage>
</organism>
<dbReference type="InterPro" id="IPR023186">
    <property type="entry name" value="IUNH"/>
</dbReference>
<dbReference type="GO" id="GO:0006152">
    <property type="term" value="P:purine nucleoside catabolic process"/>
    <property type="evidence" value="ECO:0007669"/>
    <property type="project" value="TreeGrafter"/>
</dbReference>
<name>A0A0R1TXI6_9LACO</name>
<reference evidence="4 5" key="1">
    <citation type="journal article" date="2015" name="Genome Announc.">
        <title>Expanding the biotechnology potential of lactobacilli through comparative genomics of 213 strains and associated genera.</title>
        <authorList>
            <person name="Sun Z."/>
            <person name="Harris H.M."/>
            <person name="McCann A."/>
            <person name="Guo C."/>
            <person name="Argimon S."/>
            <person name="Zhang W."/>
            <person name="Yang X."/>
            <person name="Jeffery I.B."/>
            <person name="Cooney J.C."/>
            <person name="Kagawa T.F."/>
            <person name="Liu W."/>
            <person name="Song Y."/>
            <person name="Salvetti E."/>
            <person name="Wrobel A."/>
            <person name="Rasinkangas P."/>
            <person name="Parkhill J."/>
            <person name="Rea M.C."/>
            <person name="O'Sullivan O."/>
            <person name="Ritari J."/>
            <person name="Douillard F.P."/>
            <person name="Paul Ross R."/>
            <person name="Yang R."/>
            <person name="Briner A.E."/>
            <person name="Felis G.E."/>
            <person name="de Vos W.M."/>
            <person name="Barrangou R."/>
            <person name="Klaenhammer T.R."/>
            <person name="Caufield P.W."/>
            <person name="Cui Y."/>
            <person name="Zhang H."/>
            <person name="O'Toole P.W."/>
        </authorList>
    </citation>
    <scope>NUCLEOTIDE SEQUENCE [LARGE SCALE GENOMIC DNA]</scope>
    <source>
        <strain evidence="4 5">DSM 16634</strain>
    </source>
</reference>
<accession>A0A0R1TXI6</accession>
<proteinExistence type="predicted"/>
<dbReference type="EMBL" id="AZFT01000053">
    <property type="protein sequence ID" value="KRL83754.1"/>
    <property type="molecule type" value="Genomic_DNA"/>
</dbReference>
<evidence type="ECO:0000313" key="5">
    <source>
        <dbReference type="Proteomes" id="UP000051324"/>
    </source>
</evidence>
<feature type="domain" description="Inosine/uridine-preferring nucleoside hydrolase" evidence="3">
    <location>
        <begin position="9"/>
        <end position="309"/>
    </location>
</feature>
<protein>
    <submittedName>
        <fullName evidence="4">Inosine-uridine preferring nucleoside hydrolase</fullName>
    </submittedName>
</protein>
<dbReference type="InterPro" id="IPR036452">
    <property type="entry name" value="Ribo_hydro-like"/>
</dbReference>
<keyword evidence="1 4" id="KW-0378">Hydrolase</keyword>
<dbReference type="Pfam" id="PF01156">
    <property type="entry name" value="IU_nuc_hydro"/>
    <property type="match status" value="1"/>
</dbReference>